<dbReference type="EMBL" id="JACIEJ010000002">
    <property type="protein sequence ID" value="MBB3984706.1"/>
    <property type="molecule type" value="Genomic_DNA"/>
</dbReference>
<sequence length="355" mass="38776">MSFDVTNPIGDCLAGPALAALGRHTEAPDAVRQLLAASAARLTDSAMVVEEDFHPFRDVGESRVKTPLPQPDVLHAIRALIDEVRETGFGPHSARFFGLLGSVMIDLSGTETQKARVQEWVDAGLTACFAMTDRGGPLATQWLSEISTDTPPRLTVDKVWSMNANRSDFGIIIVRQGKSMVMAPVLVPPGVYATAETCLSGPAFFDGHLPLGDVKMAVDQADPDWVLRSGGPISSKVFLSLARPFLIQALVAHVRWLEDRGRLRLDAVASAAVAYLSEAARNQSAKPHFDKHSEDQAMALKWIANETWLHLVVNGLVPGQNDARDLISLSKMEGSSYRCFFEIYQRNKRFRDVAA</sequence>
<dbReference type="SUPFAM" id="SSF56645">
    <property type="entry name" value="Acyl-CoA dehydrogenase NM domain-like"/>
    <property type="match status" value="1"/>
</dbReference>
<name>A0A7W6GQU1_9RHOB</name>
<keyword evidence="2" id="KW-1185">Reference proteome</keyword>
<proteinExistence type="predicted"/>
<accession>A0A7W6GQU1</accession>
<gene>
    <name evidence="1" type="ORF">GGQ68_001022</name>
</gene>
<comment type="caution">
    <text evidence="1">The sequence shown here is derived from an EMBL/GenBank/DDBJ whole genome shotgun (WGS) entry which is preliminary data.</text>
</comment>
<reference evidence="1 2" key="1">
    <citation type="submission" date="2020-08" db="EMBL/GenBank/DDBJ databases">
        <title>Genomic Encyclopedia of Type Strains, Phase IV (KMG-IV): sequencing the most valuable type-strain genomes for metagenomic binning, comparative biology and taxonomic classification.</title>
        <authorList>
            <person name="Goeker M."/>
        </authorList>
    </citation>
    <scope>NUCLEOTIDE SEQUENCE [LARGE SCALE GENOMIC DNA]</scope>
    <source>
        <strain evidence="1 2">DSM 102235</strain>
    </source>
</reference>
<protein>
    <recommendedName>
        <fullName evidence="3">Acyl-CoA dehydrogenase</fullName>
    </recommendedName>
</protein>
<organism evidence="1 2">
    <name type="scientific">Sagittula marina</name>
    <dbReference type="NCBI Taxonomy" id="943940"/>
    <lineage>
        <taxon>Bacteria</taxon>
        <taxon>Pseudomonadati</taxon>
        <taxon>Pseudomonadota</taxon>
        <taxon>Alphaproteobacteria</taxon>
        <taxon>Rhodobacterales</taxon>
        <taxon>Roseobacteraceae</taxon>
        <taxon>Sagittula</taxon>
    </lineage>
</organism>
<dbReference type="GO" id="GO:0016627">
    <property type="term" value="F:oxidoreductase activity, acting on the CH-CH group of donors"/>
    <property type="evidence" value="ECO:0007669"/>
    <property type="project" value="InterPro"/>
</dbReference>
<dbReference type="InterPro" id="IPR009100">
    <property type="entry name" value="AcylCoA_DH/oxidase_NM_dom_sf"/>
</dbReference>
<evidence type="ECO:0000313" key="1">
    <source>
        <dbReference type="EMBL" id="MBB3984706.1"/>
    </source>
</evidence>
<evidence type="ECO:0000313" key="2">
    <source>
        <dbReference type="Proteomes" id="UP000541426"/>
    </source>
</evidence>
<evidence type="ECO:0008006" key="3">
    <source>
        <dbReference type="Google" id="ProtNLM"/>
    </source>
</evidence>
<dbReference type="AlphaFoldDB" id="A0A7W6GQU1"/>
<dbReference type="Proteomes" id="UP000541426">
    <property type="component" value="Unassembled WGS sequence"/>
</dbReference>
<dbReference type="RefSeq" id="WP_183963544.1">
    <property type="nucleotide sequence ID" value="NZ_BAABBZ010000014.1"/>
</dbReference>